<dbReference type="Gene3D" id="3.40.800.20">
    <property type="entry name" value="Histone deacetylase domain"/>
    <property type="match status" value="1"/>
</dbReference>
<sequence length="455" mass="48438">MGVIRPYKPMKASLVHLSKFHDPDYLSLLQSGPPPSLSPKESLDLLDSYNLVDDCELPPTPSGLKVLWNYVTSVAGASIHAASLLTPYGSTPKRDSAGRPVRDVRVALNWGGGRHHARLDGAGGFCYVNDAVLAAQYMRRKFGKVLYLDIDIHHADGVEEAFRGSWRVVTVSLHKFHQGFFPGTGEAGVGSGGAELNIPLPDGVTDADFKPFYESVFDTVFTINETHCRGGAFKAVVLAVGADGLHGDPVVGRDGWSLSTHGLAGAVAHTARRCREMKVPLLVLGGGGYDDVNATRAFGICTVAACEGVKPGVLSRLPPGAPEGEYFHRYGPTFSLHTSPTERGTYGGTDVGRGRRRVEGGMEDARGVLGGWKRIVEGKVDGGFRYDEEGGGEEGNEDGEMSKDGMSVNGELGKDTKPRAQDTSDDGGDNDDYDDADENPNAALSASSNTDKDAE</sequence>
<dbReference type="SUPFAM" id="SSF52768">
    <property type="entry name" value="Arginase/deacetylase"/>
    <property type="match status" value="1"/>
</dbReference>
<evidence type="ECO:0000313" key="3">
    <source>
        <dbReference type="EMBL" id="GMI48992.1"/>
    </source>
</evidence>
<accession>A0A9W7GS23</accession>
<dbReference type="GO" id="GO:0004407">
    <property type="term" value="F:histone deacetylase activity"/>
    <property type="evidence" value="ECO:0007669"/>
    <property type="project" value="TreeGrafter"/>
</dbReference>
<comment type="caution">
    <text evidence="3">The sequence shown here is derived from an EMBL/GenBank/DDBJ whole genome shotgun (WGS) entry which is preliminary data.</text>
</comment>
<gene>
    <name evidence="3" type="ORF">TrCOL_g6212</name>
</gene>
<dbReference type="PRINTS" id="PR01270">
    <property type="entry name" value="HDASUPER"/>
</dbReference>
<keyword evidence="4" id="KW-1185">Reference proteome</keyword>
<dbReference type="PANTHER" id="PTHR10625:SF10">
    <property type="entry name" value="HISTONE DEACETYLASE HDAC1"/>
    <property type="match status" value="1"/>
</dbReference>
<feature type="region of interest" description="Disordered" evidence="1">
    <location>
        <begin position="382"/>
        <end position="455"/>
    </location>
</feature>
<feature type="compositionally biased region" description="Basic and acidic residues" evidence="1">
    <location>
        <begin position="412"/>
        <end position="422"/>
    </location>
</feature>
<evidence type="ECO:0000259" key="2">
    <source>
        <dbReference type="Pfam" id="PF00850"/>
    </source>
</evidence>
<evidence type="ECO:0000256" key="1">
    <source>
        <dbReference type="SAM" id="MobiDB-lite"/>
    </source>
</evidence>
<feature type="domain" description="Histone deacetylase" evidence="2">
    <location>
        <begin position="8"/>
        <end position="299"/>
    </location>
</feature>
<dbReference type="Proteomes" id="UP001165065">
    <property type="component" value="Unassembled WGS sequence"/>
</dbReference>
<dbReference type="GO" id="GO:0040029">
    <property type="term" value="P:epigenetic regulation of gene expression"/>
    <property type="evidence" value="ECO:0007669"/>
    <property type="project" value="TreeGrafter"/>
</dbReference>
<feature type="compositionally biased region" description="Acidic residues" evidence="1">
    <location>
        <begin position="389"/>
        <end position="399"/>
    </location>
</feature>
<dbReference type="GO" id="GO:0005634">
    <property type="term" value="C:nucleus"/>
    <property type="evidence" value="ECO:0007669"/>
    <property type="project" value="TreeGrafter"/>
</dbReference>
<name>A0A9W7GS23_9STRA</name>
<dbReference type="OrthoDB" id="73273at2759"/>
<feature type="region of interest" description="Disordered" evidence="1">
    <location>
        <begin position="333"/>
        <end position="356"/>
    </location>
</feature>
<dbReference type="Pfam" id="PF00850">
    <property type="entry name" value="Hist_deacetyl"/>
    <property type="match status" value="1"/>
</dbReference>
<evidence type="ECO:0000313" key="4">
    <source>
        <dbReference type="Proteomes" id="UP001165065"/>
    </source>
</evidence>
<proteinExistence type="predicted"/>
<dbReference type="InterPro" id="IPR037138">
    <property type="entry name" value="His_deacetylse_dom_sf"/>
</dbReference>
<dbReference type="InterPro" id="IPR023801">
    <property type="entry name" value="His_deacetylse_dom"/>
</dbReference>
<dbReference type="EMBL" id="BRYA01000452">
    <property type="protein sequence ID" value="GMI48992.1"/>
    <property type="molecule type" value="Genomic_DNA"/>
</dbReference>
<dbReference type="AlphaFoldDB" id="A0A9W7GS23"/>
<dbReference type="InterPro" id="IPR023696">
    <property type="entry name" value="Ureohydrolase_dom_sf"/>
</dbReference>
<dbReference type="PANTHER" id="PTHR10625">
    <property type="entry name" value="HISTONE DEACETYLASE HDAC1-RELATED"/>
    <property type="match status" value="1"/>
</dbReference>
<dbReference type="InterPro" id="IPR000286">
    <property type="entry name" value="HDACs"/>
</dbReference>
<feature type="compositionally biased region" description="Acidic residues" evidence="1">
    <location>
        <begin position="423"/>
        <end position="438"/>
    </location>
</feature>
<protein>
    <recommendedName>
        <fullName evidence="2">Histone deacetylase domain-containing protein</fullName>
    </recommendedName>
</protein>
<organism evidence="3 4">
    <name type="scientific">Triparma columacea</name>
    <dbReference type="NCBI Taxonomy" id="722753"/>
    <lineage>
        <taxon>Eukaryota</taxon>
        <taxon>Sar</taxon>
        <taxon>Stramenopiles</taxon>
        <taxon>Ochrophyta</taxon>
        <taxon>Bolidophyceae</taxon>
        <taxon>Parmales</taxon>
        <taxon>Triparmaceae</taxon>
        <taxon>Triparma</taxon>
    </lineage>
</organism>
<reference evidence="4" key="1">
    <citation type="journal article" date="2023" name="Commun. Biol.">
        <title>Genome analysis of Parmales, the sister group of diatoms, reveals the evolutionary specialization of diatoms from phago-mixotrophs to photoautotrophs.</title>
        <authorList>
            <person name="Ban H."/>
            <person name="Sato S."/>
            <person name="Yoshikawa S."/>
            <person name="Yamada K."/>
            <person name="Nakamura Y."/>
            <person name="Ichinomiya M."/>
            <person name="Sato N."/>
            <person name="Blanc-Mathieu R."/>
            <person name="Endo H."/>
            <person name="Kuwata A."/>
            <person name="Ogata H."/>
        </authorList>
    </citation>
    <scope>NUCLEOTIDE SEQUENCE [LARGE SCALE GENOMIC DNA]</scope>
</reference>